<feature type="region of interest" description="Disordered" evidence="1">
    <location>
        <begin position="209"/>
        <end position="415"/>
    </location>
</feature>
<evidence type="ECO:0008006" key="4">
    <source>
        <dbReference type="Google" id="ProtNLM"/>
    </source>
</evidence>
<reference evidence="2 3" key="1">
    <citation type="submission" date="2014-06" db="EMBL/GenBank/DDBJ databases">
        <authorList>
            <consortium name="DOE Joint Genome Institute"/>
            <person name="Kuo A."/>
            <person name="Kohler A."/>
            <person name="Nagy L.G."/>
            <person name="Floudas D."/>
            <person name="Copeland A."/>
            <person name="Barry K.W."/>
            <person name="Cichocki N."/>
            <person name="Veneault-Fourrey C."/>
            <person name="LaButti K."/>
            <person name="Lindquist E.A."/>
            <person name="Lipzen A."/>
            <person name="Lundell T."/>
            <person name="Morin E."/>
            <person name="Murat C."/>
            <person name="Sun H."/>
            <person name="Tunlid A."/>
            <person name="Henrissat B."/>
            <person name="Grigoriev I.V."/>
            <person name="Hibbett D.S."/>
            <person name="Martin F."/>
            <person name="Nordberg H.P."/>
            <person name="Cantor M.N."/>
            <person name="Hua S.X."/>
        </authorList>
    </citation>
    <scope>NUCLEOTIDE SEQUENCE [LARGE SCALE GENOMIC DNA]</scope>
    <source>
        <strain evidence="2 3">ATCC 200175</strain>
    </source>
</reference>
<feature type="compositionally biased region" description="Basic residues" evidence="1">
    <location>
        <begin position="356"/>
        <end position="408"/>
    </location>
</feature>
<organism evidence="2 3">
    <name type="scientific">Paxillus involutus ATCC 200175</name>
    <dbReference type="NCBI Taxonomy" id="664439"/>
    <lineage>
        <taxon>Eukaryota</taxon>
        <taxon>Fungi</taxon>
        <taxon>Dikarya</taxon>
        <taxon>Basidiomycota</taxon>
        <taxon>Agaricomycotina</taxon>
        <taxon>Agaricomycetes</taxon>
        <taxon>Agaricomycetidae</taxon>
        <taxon>Boletales</taxon>
        <taxon>Paxilineae</taxon>
        <taxon>Paxillaceae</taxon>
        <taxon>Paxillus</taxon>
    </lineage>
</organism>
<dbReference type="HOGENOM" id="CLU_529096_0_0_1"/>
<feature type="compositionally biased region" description="Low complexity" evidence="1">
    <location>
        <begin position="304"/>
        <end position="315"/>
    </location>
</feature>
<feature type="compositionally biased region" description="Basic and acidic residues" evidence="1">
    <location>
        <begin position="71"/>
        <end position="107"/>
    </location>
</feature>
<proteinExistence type="predicted"/>
<name>A0A0C9TRS6_PAXIN</name>
<feature type="compositionally biased region" description="Polar residues" evidence="1">
    <location>
        <begin position="108"/>
        <end position="119"/>
    </location>
</feature>
<accession>A0A0C9TRS6</accession>
<protein>
    <recommendedName>
        <fullName evidence="4">Retrotransposon gag domain-containing protein</fullName>
    </recommendedName>
</protein>
<feature type="compositionally biased region" description="Low complexity" evidence="1">
    <location>
        <begin position="337"/>
        <end position="355"/>
    </location>
</feature>
<evidence type="ECO:0000256" key="1">
    <source>
        <dbReference type="SAM" id="MobiDB-lite"/>
    </source>
</evidence>
<feature type="region of interest" description="Disordered" evidence="1">
    <location>
        <begin position="1"/>
        <end position="145"/>
    </location>
</feature>
<sequence>MSTAVSSASVDLLPNQKQFFIEPGETGDEPQTSDSDREEGEWKTVAHRKRHAANSLGETSPRNESILLESETAKMVREAEKRLTREEQSRIRGQKEAEQQARGDESSTSRGEGPSNSKGKQPDPGNWGGLDLSDAELDPEAQKQALKVWNDTRAWSHAQGYGTADQVQPSSASDSGDETPSSRVMNRFVASKEKAKIIARYEKRLRKKLRKLKEKSAVETVRTKQERPKAPGKPEKPGKPSSPGTDRNPVLGIIDNALKQARGKEPRRSVSRVMEPVQQIAPKSYIGQALDRVGRVKKRPTARSSDPSSSSSSSDSSEDSDQSTDSTDTESTKSESDSSSGGLSSSTDSDGSGSTPRRRKVAKRRHHPKSKRRARKRSGSQKRRSTKRRLGRHRSKSPRSHKSGHGKLRPIAPNTYDGSADSRAFHCFVTEGTAYVEAGQVKDWEQVFILSHYLKGRAHEFYVREVSADPYRWRLHEFFLEMFNACFPINYRTKQREKLKKSFQNERTVRDYVSELTELWNLIGDISD</sequence>
<gene>
    <name evidence="2" type="ORF">PAXINDRAFT_157582</name>
</gene>
<evidence type="ECO:0000313" key="3">
    <source>
        <dbReference type="Proteomes" id="UP000053647"/>
    </source>
</evidence>
<dbReference type="AlphaFoldDB" id="A0A0C9TRS6"/>
<evidence type="ECO:0000313" key="2">
    <source>
        <dbReference type="EMBL" id="KIJ10527.1"/>
    </source>
</evidence>
<feature type="region of interest" description="Disordered" evidence="1">
    <location>
        <begin position="159"/>
        <end position="189"/>
    </location>
</feature>
<feature type="compositionally biased region" description="Basic and acidic residues" evidence="1">
    <location>
        <begin position="214"/>
        <end position="238"/>
    </location>
</feature>
<feature type="compositionally biased region" description="Polar residues" evidence="1">
    <location>
        <begin position="165"/>
        <end position="184"/>
    </location>
</feature>
<dbReference type="OrthoDB" id="3205788at2759"/>
<reference evidence="3" key="2">
    <citation type="submission" date="2015-01" db="EMBL/GenBank/DDBJ databases">
        <title>Evolutionary Origins and Diversification of the Mycorrhizal Mutualists.</title>
        <authorList>
            <consortium name="DOE Joint Genome Institute"/>
            <consortium name="Mycorrhizal Genomics Consortium"/>
            <person name="Kohler A."/>
            <person name="Kuo A."/>
            <person name="Nagy L.G."/>
            <person name="Floudas D."/>
            <person name="Copeland A."/>
            <person name="Barry K.W."/>
            <person name="Cichocki N."/>
            <person name="Veneault-Fourrey C."/>
            <person name="LaButti K."/>
            <person name="Lindquist E.A."/>
            <person name="Lipzen A."/>
            <person name="Lundell T."/>
            <person name="Morin E."/>
            <person name="Murat C."/>
            <person name="Riley R."/>
            <person name="Ohm R."/>
            <person name="Sun H."/>
            <person name="Tunlid A."/>
            <person name="Henrissat B."/>
            <person name="Grigoriev I.V."/>
            <person name="Hibbett D.S."/>
            <person name="Martin F."/>
        </authorList>
    </citation>
    <scope>NUCLEOTIDE SEQUENCE [LARGE SCALE GENOMIC DNA]</scope>
    <source>
        <strain evidence="3">ATCC 200175</strain>
    </source>
</reference>
<keyword evidence="3" id="KW-1185">Reference proteome</keyword>
<dbReference type="EMBL" id="KN819403">
    <property type="protein sequence ID" value="KIJ10527.1"/>
    <property type="molecule type" value="Genomic_DNA"/>
</dbReference>
<dbReference type="Proteomes" id="UP000053647">
    <property type="component" value="Unassembled WGS sequence"/>
</dbReference>